<evidence type="ECO:0000313" key="1">
    <source>
        <dbReference type="EMBL" id="KAI1515112.1"/>
    </source>
</evidence>
<accession>A0A2W1GJX0</accession>
<dbReference type="Proteomes" id="UP000249757">
    <property type="component" value="Unassembled WGS sequence"/>
</dbReference>
<keyword evidence="2" id="KW-1185">Reference proteome</keyword>
<name>A0A2W1GJX0_9PLEO</name>
<reference evidence="2" key="1">
    <citation type="journal article" date="2022" name="Microb. Genom.">
        <title>A global pangenome for the wheat fungal pathogen Pyrenophora tritici-repentis and prediction of effector protein structural homology.</title>
        <authorList>
            <person name="Moolhuijzen P.M."/>
            <person name="See P.T."/>
            <person name="Shi G."/>
            <person name="Powell H.R."/>
            <person name="Cockram J."/>
            <person name="Jorgensen L.N."/>
            <person name="Benslimane H."/>
            <person name="Strelkov S.E."/>
            <person name="Turner J."/>
            <person name="Liu Z."/>
            <person name="Moffat C.S."/>
        </authorList>
    </citation>
    <scope>NUCLEOTIDE SEQUENCE [LARGE SCALE GENOMIC DNA]</scope>
</reference>
<gene>
    <name evidence="1" type="ORF">Ptr86124_006435</name>
</gene>
<dbReference type="EMBL" id="NRDI02000007">
    <property type="protein sequence ID" value="KAI1515112.1"/>
    <property type="molecule type" value="Genomic_DNA"/>
</dbReference>
<comment type="caution">
    <text evidence="1">The sequence shown here is derived from an EMBL/GenBank/DDBJ whole genome shotgun (WGS) entry which is preliminary data.</text>
</comment>
<evidence type="ECO:0000313" key="2">
    <source>
        <dbReference type="Proteomes" id="UP000249757"/>
    </source>
</evidence>
<protein>
    <submittedName>
        <fullName evidence="1">Uncharacterized protein</fullName>
    </submittedName>
</protein>
<organism evidence="1 2">
    <name type="scientific">Pyrenophora tritici-repentis</name>
    <dbReference type="NCBI Taxonomy" id="45151"/>
    <lineage>
        <taxon>Eukaryota</taxon>
        <taxon>Fungi</taxon>
        <taxon>Dikarya</taxon>
        <taxon>Ascomycota</taxon>
        <taxon>Pezizomycotina</taxon>
        <taxon>Dothideomycetes</taxon>
        <taxon>Pleosporomycetidae</taxon>
        <taxon>Pleosporales</taxon>
        <taxon>Pleosporineae</taxon>
        <taxon>Pleosporaceae</taxon>
        <taxon>Pyrenophora</taxon>
    </lineage>
</organism>
<sequence>MANHTPTAAAIERRLSQIQQALEDVKTQFETFVTKIDKVQSDLHLHRAQTKKQMTSIRAFTRNYNMRLVNSQVSDGDAQLGHLYDHNTNRPISNLPLTANDYRQLDLKWLVTVQMAGWLDGVSGVVASPRNPHDLLPDAGLLNPGAKLGVQIPTGLFANRLVFLSLLL</sequence>
<dbReference type="AlphaFoldDB" id="A0A2W1GJX0"/>
<proteinExistence type="predicted"/>